<dbReference type="InterPro" id="IPR012337">
    <property type="entry name" value="RNaseH-like_sf"/>
</dbReference>
<dbReference type="InterPro" id="IPR052865">
    <property type="entry name" value="Zinc_finger_BED"/>
</dbReference>
<dbReference type="PANTHER" id="PTHR47241:SF1">
    <property type="entry name" value="BED-TYPE DOMAIN-CONTAINING PROTEIN"/>
    <property type="match status" value="1"/>
</dbReference>
<gene>
    <name evidence="2" type="ORF">ILUMI_08695</name>
</gene>
<name>A0A8K0GAE1_IGNLU</name>
<organism evidence="2 3">
    <name type="scientific">Ignelater luminosus</name>
    <name type="common">Cucubano</name>
    <name type="synonym">Pyrophorus luminosus</name>
    <dbReference type="NCBI Taxonomy" id="2038154"/>
    <lineage>
        <taxon>Eukaryota</taxon>
        <taxon>Metazoa</taxon>
        <taxon>Ecdysozoa</taxon>
        <taxon>Arthropoda</taxon>
        <taxon>Hexapoda</taxon>
        <taxon>Insecta</taxon>
        <taxon>Pterygota</taxon>
        <taxon>Neoptera</taxon>
        <taxon>Endopterygota</taxon>
        <taxon>Coleoptera</taxon>
        <taxon>Polyphaga</taxon>
        <taxon>Elateriformia</taxon>
        <taxon>Elateroidea</taxon>
        <taxon>Elateridae</taxon>
        <taxon>Agrypninae</taxon>
        <taxon>Pyrophorini</taxon>
        <taxon>Ignelater</taxon>
    </lineage>
</organism>
<dbReference type="Proteomes" id="UP000801492">
    <property type="component" value="Unassembled WGS sequence"/>
</dbReference>
<dbReference type="SUPFAM" id="SSF53098">
    <property type="entry name" value="Ribonuclease H-like"/>
    <property type="match status" value="1"/>
</dbReference>
<dbReference type="EMBL" id="VTPC01004118">
    <property type="protein sequence ID" value="KAF2897480.1"/>
    <property type="molecule type" value="Genomic_DNA"/>
</dbReference>
<evidence type="ECO:0000313" key="3">
    <source>
        <dbReference type="Proteomes" id="UP000801492"/>
    </source>
</evidence>
<dbReference type="OrthoDB" id="6770663at2759"/>
<feature type="region of interest" description="Disordered" evidence="1">
    <location>
        <begin position="138"/>
        <end position="157"/>
    </location>
</feature>
<accession>A0A8K0GAE1</accession>
<evidence type="ECO:0008006" key="4">
    <source>
        <dbReference type="Google" id="ProtNLM"/>
    </source>
</evidence>
<sequence>MVAAARRIVAHFNYSGVAQQKLKSIRQELNWPNHQLVQDVITRWNSTYYKAINRTKTSCYESLNNLSPSQWELMEQCIKLLKPFEEITKITSSSVSCISEVIPHVVTLLKYLGKEETADRTPNLLTIRSTLKVELEKRSTVDDSSPSSKKRNINENDRTIEKRDSFWNCFGEIATGAGNMQNEVMETGAIANY</sequence>
<evidence type="ECO:0000256" key="1">
    <source>
        <dbReference type="SAM" id="MobiDB-lite"/>
    </source>
</evidence>
<protein>
    <recommendedName>
        <fullName evidence="4">Zinc finger BED domain-containing protein 4</fullName>
    </recommendedName>
</protein>
<comment type="caution">
    <text evidence="2">The sequence shown here is derived from an EMBL/GenBank/DDBJ whole genome shotgun (WGS) entry which is preliminary data.</text>
</comment>
<evidence type="ECO:0000313" key="2">
    <source>
        <dbReference type="EMBL" id="KAF2897480.1"/>
    </source>
</evidence>
<dbReference type="PANTHER" id="PTHR47241">
    <property type="entry name" value="FINGER PROTEIN, PUTATIVE-RELATED"/>
    <property type="match status" value="1"/>
</dbReference>
<keyword evidence="3" id="KW-1185">Reference proteome</keyword>
<dbReference type="GO" id="GO:0005634">
    <property type="term" value="C:nucleus"/>
    <property type="evidence" value="ECO:0007669"/>
    <property type="project" value="TreeGrafter"/>
</dbReference>
<reference evidence="2" key="1">
    <citation type="submission" date="2019-08" db="EMBL/GenBank/DDBJ databases">
        <title>The genome of the North American firefly Photinus pyralis.</title>
        <authorList>
            <consortium name="Photinus pyralis genome working group"/>
            <person name="Fallon T.R."/>
            <person name="Sander Lower S.E."/>
            <person name="Weng J.-K."/>
        </authorList>
    </citation>
    <scope>NUCLEOTIDE SEQUENCE</scope>
    <source>
        <strain evidence="2">TRF0915ILg1</strain>
        <tissue evidence="2">Whole body</tissue>
    </source>
</reference>
<proteinExistence type="predicted"/>
<dbReference type="AlphaFoldDB" id="A0A8K0GAE1"/>